<dbReference type="PANTHER" id="PTHR11545">
    <property type="entry name" value="RIBOSOMAL PROTEIN L13"/>
    <property type="match status" value="1"/>
</dbReference>
<name>A0A1Y5I9T0_OSTTA</name>
<dbReference type="InterPro" id="IPR005822">
    <property type="entry name" value="Ribosomal_uL13"/>
</dbReference>
<dbReference type="InterPro" id="IPR005823">
    <property type="entry name" value="Ribosomal_uL13_bac-type"/>
</dbReference>
<organism evidence="4">
    <name type="scientific">Ostreococcus tauri</name>
    <name type="common">Marine green alga</name>
    <dbReference type="NCBI Taxonomy" id="70448"/>
    <lineage>
        <taxon>Eukaryota</taxon>
        <taxon>Viridiplantae</taxon>
        <taxon>Chlorophyta</taxon>
        <taxon>Mamiellophyceae</taxon>
        <taxon>Mamiellales</taxon>
        <taxon>Bathycoccaceae</taxon>
        <taxon>Ostreococcus</taxon>
    </lineage>
</organism>
<dbReference type="PANTHER" id="PTHR11545:SF2">
    <property type="entry name" value="LARGE RIBOSOMAL SUBUNIT PROTEIN UL13M"/>
    <property type="match status" value="1"/>
</dbReference>
<evidence type="ECO:0000256" key="1">
    <source>
        <dbReference type="ARBA" id="ARBA00006227"/>
    </source>
</evidence>
<comment type="similarity">
    <text evidence="1">Belongs to the universal ribosomal protein uL13 family.</text>
</comment>
<dbReference type="SUPFAM" id="SSF52161">
    <property type="entry name" value="Ribosomal protein L13"/>
    <property type="match status" value="1"/>
</dbReference>
<dbReference type="GO" id="GO:0003729">
    <property type="term" value="F:mRNA binding"/>
    <property type="evidence" value="ECO:0007669"/>
    <property type="project" value="TreeGrafter"/>
</dbReference>
<dbReference type="Pfam" id="PF00572">
    <property type="entry name" value="Ribosomal_L13"/>
    <property type="match status" value="1"/>
</dbReference>
<dbReference type="GO" id="GO:0006412">
    <property type="term" value="P:translation"/>
    <property type="evidence" value="ECO:0007669"/>
    <property type="project" value="InterPro"/>
</dbReference>
<keyword evidence="2 4" id="KW-0689">Ribosomal protein</keyword>
<dbReference type="EMBL" id="KZ155826">
    <property type="protein sequence ID" value="OUS43745.1"/>
    <property type="molecule type" value="Genomic_DNA"/>
</dbReference>
<dbReference type="GO" id="GO:0017148">
    <property type="term" value="P:negative regulation of translation"/>
    <property type="evidence" value="ECO:0007669"/>
    <property type="project" value="TreeGrafter"/>
</dbReference>
<protein>
    <submittedName>
        <fullName evidence="4">Ribosomal protein L13 domain-containing protein</fullName>
    </submittedName>
</protein>
<evidence type="ECO:0000313" key="4">
    <source>
        <dbReference type="EMBL" id="OUS43745.1"/>
    </source>
</evidence>
<gene>
    <name evidence="4" type="ORF">BE221DRAFT_79511</name>
</gene>
<dbReference type="Proteomes" id="UP000195557">
    <property type="component" value="Unassembled WGS sequence"/>
</dbReference>
<proteinExistence type="inferred from homology"/>
<evidence type="ECO:0000256" key="3">
    <source>
        <dbReference type="ARBA" id="ARBA00023274"/>
    </source>
</evidence>
<dbReference type="AlphaFoldDB" id="A0A1Y5I9T0"/>
<accession>A0A1Y5I9T0</accession>
<dbReference type="NCBIfam" id="TIGR01066">
    <property type="entry name" value="rplM_bact"/>
    <property type="match status" value="1"/>
</dbReference>
<dbReference type="InterPro" id="IPR036899">
    <property type="entry name" value="Ribosomal_uL13_sf"/>
</dbReference>
<dbReference type="HAMAP" id="MF_01366">
    <property type="entry name" value="Ribosomal_uL13"/>
    <property type="match status" value="1"/>
</dbReference>
<dbReference type="eggNOG" id="KOG3203">
    <property type="taxonomic scope" value="Eukaryota"/>
</dbReference>
<dbReference type="GO" id="GO:0003735">
    <property type="term" value="F:structural constituent of ribosome"/>
    <property type="evidence" value="ECO:0007669"/>
    <property type="project" value="InterPro"/>
</dbReference>
<dbReference type="CDD" id="cd00392">
    <property type="entry name" value="Ribosomal_L13"/>
    <property type="match status" value="1"/>
</dbReference>
<dbReference type="Gene3D" id="3.90.1180.10">
    <property type="entry name" value="Ribosomal protein L13"/>
    <property type="match status" value="1"/>
</dbReference>
<evidence type="ECO:0000256" key="2">
    <source>
        <dbReference type="ARBA" id="ARBA00022980"/>
    </source>
</evidence>
<reference evidence="4" key="1">
    <citation type="submission" date="2017-04" db="EMBL/GenBank/DDBJ databases">
        <title>Population genomics of picophytoplankton unveils novel chromosome hypervariability.</title>
        <authorList>
            <consortium name="DOE Joint Genome Institute"/>
            <person name="Blanc-Mathieu R."/>
            <person name="Krasovec M."/>
            <person name="Hebrard M."/>
            <person name="Yau S."/>
            <person name="Desgranges E."/>
            <person name="Martin J."/>
            <person name="Schackwitz W."/>
            <person name="Kuo A."/>
            <person name="Salin G."/>
            <person name="Donnadieu C."/>
            <person name="Desdevises Y."/>
            <person name="Sanchez-Ferandin S."/>
            <person name="Moreau H."/>
            <person name="Rivals E."/>
            <person name="Grigoriev I.V."/>
            <person name="Grimsley N."/>
            <person name="Eyre-Walker A."/>
            <person name="Piganeau G."/>
        </authorList>
    </citation>
    <scope>NUCLEOTIDE SEQUENCE [LARGE SCALE GENOMIC DNA]</scope>
    <source>
        <strain evidence="4">RCC 1115</strain>
    </source>
</reference>
<keyword evidence="3" id="KW-0687">Ribonucleoprotein</keyword>
<dbReference type="GO" id="GO:0005762">
    <property type="term" value="C:mitochondrial large ribosomal subunit"/>
    <property type="evidence" value="ECO:0007669"/>
    <property type="project" value="TreeGrafter"/>
</dbReference>
<sequence>MSSTVKNVKNLAGARYRLVDASGEVLGRLASRLAMAIQGKDKPTYTPGSGSGDVVVVVNAAEVALTGKKMEKKLYHRHTGYVGGLVTRTAREMFDRDPTFALRKAVERMLPRNVRSKETMRKLRVFPGAEHAFDESRLVRLEAPPRALSKPPDARAPEGMIAFNPEAYAKKAALAKRSEEARATFARRAARAADAARES</sequence>